<evidence type="ECO:0000259" key="5">
    <source>
        <dbReference type="PROSITE" id="PS50923"/>
    </source>
</evidence>
<reference evidence="6" key="1">
    <citation type="submission" date="2025-08" db="UniProtKB">
        <authorList>
            <consortium name="Ensembl"/>
        </authorList>
    </citation>
    <scope>IDENTIFICATION</scope>
</reference>
<accession>A0A8C0ANQ1</accession>
<dbReference type="PROSITE" id="PS50923">
    <property type="entry name" value="SUSHI"/>
    <property type="match status" value="1"/>
</dbReference>
<sequence>GPAPECRSELFLLYGIRLKPGPGCNVRAQHNGIKSEQGCWEILLPLQRLCPTGPGSPLSLGKGSSQTHLSHLRSVPAVVRCPKPTVERGRMTPQMFTFPYGAAVRFSCDEGFVLHGDAESRCLADADVPPVEQFPHVFCGKPPTIDNGMHNGTKDTGFVRGSTVAYKCNDGYNLVGAALLQCMAGDQYQGVWSKPAPECRGNCLLCLSCWFLSVFKIPIFSFLSLGNSACSVSQPH</sequence>
<evidence type="ECO:0000256" key="2">
    <source>
        <dbReference type="ARBA" id="ARBA00022737"/>
    </source>
</evidence>
<dbReference type="AlphaFoldDB" id="A0A8C0ANQ1"/>
<evidence type="ECO:0000256" key="4">
    <source>
        <dbReference type="PROSITE-ProRule" id="PRU00302"/>
    </source>
</evidence>
<dbReference type="Ensembl" id="ENSBJAT00000002395.1">
    <property type="protein sequence ID" value="ENSBJAP00000002330.1"/>
    <property type="gene ID" value="ENSBJAG00000001704.1"/>
</dbReference>
<dbReference type="Pfam" id="PF00084">
    <property type="entry name" value="Sushi"/>
    <property type="match status" value="2"/>
</dbReference>
<evidence type="ECO:0000313" key="6">
    <source>
        <dbReference type="Ensembl" id="ENSBJAP00000002330.1"/>
    </source>
</evidence>
<dbReference type="CDD" id="cd00033">
    <property type="entry name" value="CCP"/>
    <property type="match status" value="2"/>
</dbReference>
<keyword evidence="7" id="KW-1185">Reference proteome</keyword>
<keyword evidence="3 4" id="KW-1015">Disulfide bond</keyword>
<reference evidence="6" key="2">
    <citation type="submission" date="2025-09" db="UniProtKB">
        <authorList>
            <consortium name="Ensembl"/>
        </authorList>
    </citation>
    <scope>IDENTIFICATION</scope>
</reference>
<protein>
    <recommendedName>
        <fullName evidence="5">Sushi domain-containing protein</fullName>
    </recommendedName>
</protein>
<evidence type="ECO:0000256" key="1">
    <source>
        <dbReference type="ARBA" id="ARBA00022729"/>
    </source>
</evidence>
<proteinExistence type="predicted"/>
<dbReference type="InterPro" id="IPR051277">
    <property type="entry name" value="SEZ6_CSMD_C4BPB_Regulators"/>
</dbReference>
<keyword evidence="4" id="KW-0768">Sushi</keyword>
<dbReference type="PANTHER" id="PTHR45656:SF4">
    <property type="entry name" value="PROTEIN CBR-CLEC-78"/>
    <property type="match status" value="1"/>
</dbReference>
<evidence type="ECO:0000313" key="7">
    <source>
        <dbReference type="Proteomes" id="UP000694555"/>
    </source>
</evidence>
<keyword evidence="1" id="KW-0732">Signal</keyword>
<dbReference type="PANTHER" id="PTHR45656">
    <property type="entry name" value="PROTEIN CBR-CLEC-78"/>
    <property type="match status" value="1"/>
</dbReference>
<comment type="caution">
    <text evidence="4">Lacks conserved residue(s) required for the propagation of feature annotation.</text>
</comment>
<organism evidence="6 7">
    <name type="scientific">Buteo japonicus</name>
    <dbReference type="NCBI Taxonomy" id="224669"/>
    <lineage>
        <taxon>Eukaryota</taxon>
        <taxon>Metazoa</taxon>
        <taxon>Chordata</taxon>
        <taxon>Craniata</taxon>
        <taxon>Vertebrata</taxon>
        <taxon>Euteleostomi</taxon>
        <taxon>Archelosauria</taxon>
        <taxon>Archosauria</taxon>
        <taxon>Dinosauria</taxon>
        <taxon>Saurischia</taxon>
        <taxon>Theropoda</taxon>
        <taxon>Coelurosauria</taxon>
        <taxon>Aves</taxon>
        <taxon>Neognathae</taxon>
        <taxon>Neoaves</taxon>
        <taxon>Telluraves</taxon>
        <taxon>Accipitrimorphae</taxon>
        <taxon>Accipitriformes</taxon>
        <taxon>Accipitridae</taxon>
        <taxon>Accipitrinae</taxon>
        <taxon>Buteo</taxon>
    </lineage>
</organism>
<dbReference type="SMART" id="SM00032">
    <property type="entry name" value="CCP"/>
    <property type="match status" value="2"/>
</dbReference>
<keyword evidence="2" id="KW-0677">Repeat</keyword>
<dbReference type="SUPFAM" id="SSF57535">
    <property type="entry name" value="Complement control module/SCR domain"/>
    <property type="match status" value="2"/>
</dbReference>
<dbReference type="Gene3D" id="2.10.70.10">
    <property type="entry name" value="Complement Module, domain 1"/>
    <property type="match status" value="2"/>
</dbReference>
<feature type="domain" description="Sushi" evidence="5">
    <location>
        <begin position="137"/>
        <end position="201"/>
    </location>
</feature>
<evidence type="ECO:0000256" key="3">
    <source>
        <dbReference type="ARBA" id="ARBA00023157"/>
    </source>
</evidence>
<dbReference type="InterPro" id="IPR000436">
    <property type="entry name" value="Sushi_SCR_CCP_dom"/>
</dbReference>
<dbReference type="Proteomes" id="UP000694555">
    <property type="component" value="Unplaced"/>
</dbReference>
<feature type="disulfide bond" evidence="4">
    <location>
        <begin position="139"/>
        <end position="182"/>
    </location>
</feature>
<dbReference type="InterPro" id="IPR035976">
    <property type="entry name" value="Sushi/SCR/CCP_sf"/>
</dbReference>
<name>A0A8C0ANQ1_9AVES</name>